<dbReference type="GeneID" id="58977686"/>
<dbReference type="RefSeq" id="WP_074358229.1">
    <property type="nucleotide sequence ID" value="NZ_CP104550.1"/>
</dbReference>
<dbReference type="EMBL" id="JAXUHJ010000010">
    <property type="protein sequence ID" value="MEJ8543075.1"/>
    <property type="molecule type" value="Genomic_DNA"/>
</dbReference>
<keyword evidence="3" id="KW-1185">Reference proteome</keyword>
<evidence type="ECO:0000313" key="2">
    <source>
        <dbReference type="EMBL" id="UXH31754.1"/>
    </source>
</evidence>
<accession>A0A9E7RWI4</accession>
<reference evidence="2" key="1">
    <citation type="submission" date="2022-09" db="EMBL/GenBank/DDBJ databases">
        <title>Characterization of three MwoI isoschizomers from sequenced genome and metagenomes.</title>
        <authorList>
            <person name="Fomenkov A."/>
            <person name="Xu S.Y."/>
            <person name="Roberts R.J."/>
        </authorList>
    </citation>
    <scope>NUCLEOTIDE SEQUENCE</scope>
    <source>
        <strain evidence="2">DSM 2970</strain>
    </source>
</reference>
<dbReference type="EMBL" id="CP104550">
    <property type="protein sequence ID" value="UXH31754.1"/>
    <property type="molecule type" value="Genomic_DNA"/>
</dbReference>
<dbReference type="Proteomes" id="UP001369247">
    <property type="component" value="Unassembled WGS sequence"/>
</dbReference>
<protein>
    <submittedName>
        <fullName evidence="2">DUF1786 family protein</fullName>
    </submittedName>
</protein>
<dbReference type="InterPro" id="IPR014846">
    <property type="entry name" value="DUF1786_pyruvate_format-lyase"/>
</dbReference>
<dbReference type="GeneID" id="75105610"/>
<proteinExistence type="predicted"/>
<dbReference type="AlphaFoldDB" id="A0A9E7RWI4"/>
<gene>
    <name evidence="2" type="ORF">N5910_00120</name>
    <name evidence="1" type="ORF">U2150_06185</name>
</gene>
<dbReference type="KEGG" id="mwo:MWSIV6_0014"/>
<evidence type="ECO:0000313" key="3">
    <source>
        <dbReference type="Proteomes" id="UP001369247"/>
    </source>
</evidence>
<evidence type="ECO:0000313" key="1">
    <source>
        <dbReference type="EMBL" id="MEJ8543075.1"/>
    </source>
</evidence>
<sequence length="340" mass="37264">MKILAVDVGVGTQDIMYHDTGIDRIENSIKMVMPSPTRILADKLRNIDEDVFIEGQTMGGGPVSSAIREHIEKGHRVVMTEEAARTIRDDLERVRSRGIEISPENRDDLRTVHFTDVNLDAITGALACFDVSAEFDILGVAVQDHGAGGDMGDRNFRFMKIRERLSEPLKPEEFSYYGDVPAHFTRMKSIQDAVDQPVLIMDSKFASVAGALSDPLFDPKKPAVIVDAGNGHTLAASIMDGRIHGVMEHHTRMLTRDKLEDFINRLAAGELTHREIHADGGHGAHVLGGVGEPEMVITAGPQRHILDETSLNTHHAAPAGDVMMTGPVGLIRSILYRVES</sequence>
<dbReference type="Proteomes" id="UP001065373">
    <property type="component" value="Chromosome"/>
</dbReference>
<name>A0A9E7RWI4_METWO</name>
<reference evidence="1 3" key="2">
    <citation type="submission" date="2023-12" db="EMBL/GenBank/DDBJ databases">
        <title>Phenotypic and Genomic Characterization of Methanothermobacter wolfeii Strain BSEL, a CO2-Capturing Archaeon with Minimal Nutrient Requirements.</title>
        <authorList>
            <person name="Ale Enriquez F."/>
            <person name="Ahring B.K."/>
        </authorList>
    </citation>
    <scope>NUCLEOTIDE SEQUENCE [LARGE SCALE GENOMIC DNA]</scope>
    <source>
        <strain evidence="1 3">BSEL-1</strain>
    </source>
</reference>
<dbReference type="Pfam" id="PF08735">
    <property type="entry name" value="DUF1786"/>
    <property type="match status" value="1"/>
</dbReference>
<dbReference type="PIRSF" id="PIRSF029129">
    <property type="entry name" value="DUF1786_pyruvate_format-lyase"/>
    <property type="match status" value="1"/>
</dbReference>
<organism evidence="2">
    <name type="scientific">Methanothermobacter wolfeii</name>
    <name type="common">Methanobacterium wolfei</name>
    <dbReference type="NCBI Taxonomy" id="145261"/>
    <lineage>
        <taxon>Archaea</taxon>
        <taxon>Methanobacteriati</taxon>
        <taxon>Methanobacteriota</taxon>
        <taxon>Methanomada group</taxon>
        <taxon>Methanobacteria</taxon>
        <taxon>Methanobacteriales</taxon>
        <taxon>Methanobacteriaceae</taxon>
        <taxon>Methanothermobacter</taxon>
    </lineage>
</organism>